<gene>
    <name evidence="2" type="ORF">CPELLU_LOCUS309</name>
</gene>
<reference evidence="2" key="1">
    <citation type="submission" date="2021-06" db="EMBL/GenBank/DDBJ databases">
        <authorList>
            <person name="Kallberg Y."/>
            <person name="Tangrot J."/>
            <person name="Rosling A."/>
        </authorList>
    </citation>
    <scope>NUCLEOTIDE SEQUENCE</scope>
    <source>
        <strain evidence="2">FL966</strain>
    </source>
</reference>
<organism evidence="2 3">
    <name type="scientific">Cetraspora pellucida</name>
    <dbReference type="NCBI Taxonomy" id="1433469"/>
    <lineage>
        <taxon>Eukaryota</taxon>
        <taxon>Fungi</taxon>
        <taxon>Fungi incertae sedis</taxon>
        <taxon>Mucoromycota</taxon>
        <taxon>Glomeromycotina</taxon>
        <taxon>Glomeromycetes</taxon>
        <taxon>Diversisporales</taxon>
        <taxon>Gigasporaceae</taxon>
        <taxon>Cetraspora</taxon>
    </lineage>
</organism>
<evidence type="ECO:0000313" key="2">
    <source>
        <dbReference type="EMBL" id="CAG8454332.1"/>
    </source>
</evidence>
<keyword evidence="1" id="KW-0732">Signal</keyword>
<proteinExistence type="predicted"/>
<sequence length="92" mass="10427">MQLLIGLSQLILTQFLILTKANINISDHKLNETIDRIIDATNGYCHYYGIYNSIAENNSSKKSQLAQKKTKKCECKSYIQVMLTNNSTTVIL</sequence>
<feature type="chain" id="PRO_5040303079" evidence="1">
    <location>
        <begin position="22"/>
        <end position="92"/>
    </location>
</feature>
<accession>A0A9N8YV01</accession>
<dbReference type="EMBL" id="CAJVQA010000076">
    <property type="protein sequence ID" value="CAG8454332.1"/>
    <property type="molecule type" value="Genomic_DNA"/>
</dbReference>
<keyword evidence="3" id="KW-1185">Reference proteome</keyword>
<evidence type="ECO:0000313" key="3">
    <source>
        <dbReference type="Proteomes" id="UP000789759"/>
    </source>
</evidence>
<evidence type="ECO:0000256" key="1">
    <source>
        <dbReference type="SAM" id="SignalP"/>
    </source>
</evidence>
<dbReference type="AlphaFoldDB" id="A0A9N8YV01"/>
<dbReference type="Proteomes" id="UP000789759">
    <property type="component" value="Unassembled WGS sequence"/>
</dbReference>
<name>A0A9N8YV01_9GLOM</name>
<protein>
    <submittedName>
        <fullName evidence="2">7193_t:CDS:1</fullName>
    </submittedName>
</protein>
<feature type="signal peptide" evidence="1">
    <location>
        <begin position="1"/>
        <end position="21"/>
    </location>
</feature>
<comment type="caution">
    <text evidence="2">The sequence shown here is derived from an EMBL/GenBank/DDBJ whole genome shotgun (WGS) entry which is preliminary data.</text>
</comment>